<feature type="domain" description="Coenzyme Q-binding protein COQ10 START" evidence="3">
    <location>
        <begin position="10"/>
        <end position="135"/>
    </location>
</feature>
<reference evidence="4 5" key="1">
    <citation type="submission" date="2020-03" db="EMBL/GenBank/DDBJ databases">
        <title>Alteromonas ponticola sp. nov., isolated from seawater.</title>
        <authorList>
            <person name="Yoon J.-H."/>
            <person name="Kim Y.-O."/>
        </authorList>
    </citation>
    <scope>NUCLEOTIDE SEQUENCE [LARGE SCALE GENOMIC DNA]</scope>
    <source>
        <strain evidence="4 5">MYP5</strain>
    </source>
</reference>
<evidence type="ECO:0000313" key="5">
    <source>
        <dbReference type="Proteomes" id="UP000709336"/>
    </source>
</evidence>
<dbReference type="Gene3D" id="3.30.530.20">
    <property type="match status" value="1"/>
</dbReference>
<dbReference type="EMBL" id="JAATNW010000007">
    <property type="protein sequence ID" value="NMH61160.1"/>
    <property type="molecule type" value="Genomic_DNA"/>
</dbReference>
<dbReference type="InterPro" id="IPR023393">
    <property type="entry name" value="START-like_dom_sf"/>
</dbReference>
<comment type="caution">
    <text evidence="4">The sequence shown here is derived from an EMBL/GenBank/DDBJ whole genome shotgun (WGS) entry which is preliminary data.</text>
</comment>
<keyword evidence="2" id="KW-1277">Toxin-antitoxin system</keyword>
<dbReference type="CDD" id="cd07813">
    <property type="entry name" value="COQ10p_like"/>
    <property type="match status" value="1"/>
</dbReference>
<dbReference type="PANTHER" id="PTHR12901">
    <property type="entry name" value="SPERM PROTEIN HOMOLOG"/>
    <property type="match status" value="1"/>
</dbReference>
<evidence type="ECO:0000313" key="4">
    <source>
        <dbReference type="EMBL" id="NMH61160.1"/>
    </source>
</evidence>
<evidence type="ECO:0000256" key="2">
    <source>
        <dbReference type="ARBA" id="ARBA00022649"/>
    </source>
</evidence>
<proteinExistence type="inferred from homology"/>
<dbReference type="SUPFAM" id="SSF55961">
    <property type="entry name" value="Bet v1-like"/>
    <property type="match status" value="1"/>
</dbReference>
<name>A0ABX1R3Z2_9ALTE</name>
<dbReference type="RefSeq" id="WP_169211711.1">
    <property type="nucleotide sequence ID" value="NZ_JAATNW010000007.1"/>
</dbReference>
<dbReference type="Pfam" id="PF03364">
    <property type="entry name" value="Polyketide_cyc"/>
    <property type="match status" value="1"/>
</dbReference>
<keyword evidence="5" id="KW-1185">Reference proteome</keyword>
<dbReference type="Proteomes" id="UP000709336">
    <property type="component" value="Unassembled WGS sequence"/>
</dbReference>
<evidence type="ECO:0000256" key="1">
    <source>
        <dbReference type="ARBA" id="ARBA00008918"/>
    </source>
</evidence>
<dbReference type="InterPro" id="IPR005031">
    <property type="entry name" value="COQ10_START"/>
</dbReference>
<dbReference type="PANTHER" id="PTHR12901:SF10">
    <property type="entry name" value="COENZYME Q-BINDING PROTEIN COQ10, MITOCHONDRIAL"/>
    <property type="match status" value="1"/>
</dbReference>
<comment type="similarity">
    <text evidence="1">Belongs to the ribosome association toxin RatA family.</text>
</comment>
<sequence length="143" mass="15796">MPSIQRSALVAYSAEAMFDLVNDVESYPQFLPGCADSKVLAADEEKMHASLLVTKAGVKQWFTTLNTLHPTQRIDMTLVEGPFKQLQGGWTFSALSESACKIELNLEFEFSNKLAEMAFGKIFSSLAASMVNAFTERARTVYA</sequence>
<evidence type="ECO:0000259" key="3">
    <source>
        <dbReference type="Pfam" id="PF03364"/>
    </source>
</evidence>
<dbReference type="InterPro" id="IPR044996">
    <property type="entry name" value="COQ10-like"/>
</dbReference>
<accession>A0ABX1R3Z2</accession>
<gene>
    <name evidence="4" type="ORF">HCJ96_14095</name>
</gene>
<organism evidence="4 5">
    <name type="scientific">Alteromonas ponticola</name>
    <dbReference type="NCBI Taxonomy" id="2720613"/>
    <lineage>
        <taxon>Bacteria</taxon>
        <taxon>Pseudomonadati</taxon>
        <taxon>Pseudomonadota</taxon>
        <taxon>Gammaproteobacteria</taxon>
        <taxon>Alteromonadales</taxon>
        <taxon>Alteromonadaceae</taxon>
        <taxon>Alteromonas/Salinimonas group</taxon>
        <taxon>Alteromonas</taxon>
    </lineage>
</organism>
<protein>
    <submittedName>
        <fullName evidence="4">Type II toxin-antitoxin system RatA family toxin</fullName>
    </submittedName>
</protein>